<comment type="caution">
    <text evidence="1">The sequence shown here is derived from an EMBL/GenBank/DDBJ whole genome shotgun (WGS) entry which is preliminary data.</text>
</comment>
<evidence type="ECO:0008006" key="3">
    <source>
        <dbReference type="Google" id="ProtNLM"/>
    </source>
</evidence>
<proteinExistence type="predicted"/>
<gene>
    <name evidence="1" type="ORF">Glove_624g25</name>
</gene>
<name>A0A397G9T0_9GLOM</name>
<dbReference type="OrthoDB" id="2428971at2759"/>
<dbReference type="EMBL" id="PQFF01000518">
    <property type="protein sequence ID" value="RHZ46368.1"/>
    <property type="molecule type" value="Genomic_DNA"/>
</dbReference>
<keyword evidence="2" id="KW-1185">Reference proteome</keyword>
<reference evidence="1 2" key="1">
    <citation type="submission" date="2018-08" db="EMBL/GenBank/DDBJ databases">
        <title>Genome and evolution of the arbuscular mycorrhizal fungus Diversispora epigaea (formerly Glomus versiforme) and its bacterial endosymbionts.</title>
        <authorList>
            <person name="Sun X."/>
            <person name="Fei Z."/>
            <person name="Harrison M."/>
        </authorList>
    </citation>
    <scope>NUCLEOTIDE SEQUENCE [LARGE SCALE GENOMIC DNA]</scope>
    <source>
        <strain evidence="1 2">IT104</strain>
    </source>
</reference>
<evidence type="ECO:0000313" key="2">
    <source>
        <dbReference type="Proteomes" id="UP000266861"/>
    </source>
</evidence>
<evidence type="ECO:0000313" key="1">
    <source>
        <dbReference type="EMBL" id="RHZ46368.1"/>
    </source>
</evidence>
<accession>A0A397G9T0</accession>
<dbReference type="Proteomes" id="UP000266861">
    <property type="component" value="Unassembled WGS sequence"/>
</dbReference>
<organism evidence="1 2">
    <name type="scientific">Diversispora epigaea</name>
    <dbReference type="NCBI Taxonomy" id="1348612"/>
    <lineage>
        <taxon>Eukaryota</taxon>
        <taxon>Fungi</taxon>
        <taxon>Fungi incertae sedis</taxon>
        <taxon>Mucoromycota</taxon>
        <taxon>Glomeromycotina</taxon>
        <taxon>Glomeromycetes</taxon>
        <taxon>Diversisporales</taxon>
        <taxon>Diversisporaceae</taxon>
        <taxon>Diversispora</taxon>
    </lineage>
</organism>
<sequence>MMGSFILENVEAGFIFELMFAINEFELEELTNKLETRLIDTKASWLKELFSLVYRTIFSKNNFTKLNNFATILLSNDEVLDSIRPYKKILDEKLWKDIDQHLLSPKRPV</sequence>
<dbReference type="AlphaFoldDB" id="A0A397G9T0"/>
<protein>
    <recommendedName>
        <fullName evidence="3">MI domain-containing protein</fullName>
    </recommendedName>
</protein>